<dbReference type="EMBL" id="CP010978">
    <property type="protein sequence ID" value="AJQ29269.1"/>
    <property type="molecule type" value="Genomic_DNA"/>
</dbReference>
<dbReference type="GO" id="GO:0003677">
    <property type="term" value="F:DNA binding"/>
    <property type="evidence" value="ECO:0007669"/>
    <property type="project" value="UniProtKB-KW"/>
</dbReference>
<feature type="domain" description="HPr" evidence="12">
    <location>
        <begin position="15"/>
        <end position="109"/>
    </location>
</feature>
<dbReference type="HOGENOM" id="CLU_000445_8_1_9"/>
<evidence type="ECO:0000256" key="8">
    <source>
        <dbReference type="ARBA" id="ARBA00029500"/>
    </source>
</evidence>
<dbReference type="InterPro" id="IPR025662">
    <property type="entry name" value="Sigma_54_int_dom_ATP-bd_1"/>
</dbReference>
<dbReference type="Gene3D" id="3.30.1340.10">
    <property type="entry name" value="HPr-like"/>
    <property type="match status" value="1"/>
</dbReference>
<dbReference type="FunFam" id="1.10.8.60:FF:000014">
    <property type="entry name" value="DNA-binding transcriptional regulator NtrC"/>
    <property type="match status" value="1"/>
</dbReference>
<dbReference type="SUPFAM" id="SSF55785">
    <property type="entry name" value="PYP-like sensor domain (PAS domain)"/>
    <property type="match status" value="2"/>
</dbReference>
<dbReference type="Pfam" id="PF00158">
    <property type="entry name" value="Sigma54_activat"/>
    <property type="match status" value="1"/>
</dbReference>
<dbReference type="InterPro" id="IPR009057">
    <property type="entry name" value="Homeodomain-like_sf"/>
</dbReference>
<dbReference type="GO" id="GO:0005524">
    <property type="term" value="F:ATP binding"/>
    <property type="evidence" value="ECO:0007669"/>
    <property type="project" value="UniProtKB-KW"/>
</dbReference>
<dbReference type="InterPro" id="IPR002078">
    <property type="entry name" value="Sigma_54_int"/>
</dbReference>
<reference evidence="14" key="2">
    <citation type="submission" date="2015-02" db="EMBL/GenBank/DDBJ databases">
        <title>Complete Genome Sequence of Pelosinus fermentans JBW45.</title>
        <authorList>
            <person name="De Leon K.B."/>
            <person name="Utturkar S.M."/>
            <person name="Camilleri L.B."/>
            <person name="Arkin A.P."/>
            <person name="Fields M.W."/>
            <person name="Brown S.D."/>
            <person name="Wall J.D."/>
        </authorList>
    </citation>
    <scope>NUCLEOTIDE SEQUENCE [LARGE SCALE GENOMIC DNA]</scope>
    <source>
        <strain evidence="14">JBW45</strain>
    </source>
</reference>
<keyword evidence="5" id="KW-0238">DNA-binding</keyword>
<dbReference type="NCBIfam" id="TIGR00229">
    <property type="entry name" value="sensory_box"/>
    <property type="match status" value="2"/>
</dbReference>
<dbReference type="SUPFAM" id="SSF55594">
    <property type="entry name" value="HPr-like"/>
    <property type="match status" value="1"/>
</dbReference>
<evidence type="ECO:0000256" key="3">
    <source>
        <dbReference type="ARBA" id="ARBA00022840"/>
    </source>
</evidence>
<reference evidence="13 14" key="1">
    <citation type="journal article" date="2015" name="Genome Announc.">
        <title>Complete Genome Sequence of Pelosinus fermentans JBW45, a Member of a Remarkably Competitive Group of Negativicutes in the Firmicutes Phylum.</title>
        <authorList>
            <person name="De Leon K.B."/>
            <person name="Utturkar S.M."/>
            <person name="Camilleri L.B."/>
            <person name="Elias D.A."/>
            <person name="Arkin A.P."/>
            <person name="Fields M.W."/>
            <person name="Brown S.D."/>
            <person name="Wall J.D."/>
        </authorList>
    </citation>
    <scope>NUCLEOTIDE SEQUENCE [LARGE SCALE GENOMIC DNA]</scope>
    <source>
        <strain evidence="13 14">JBW45</strain>
    </source>
</reference>
<dbReference type="PANTHER" id="PTHR32071:SF57">
    <property type="entry name" value="C4-DICARBOXYLATE TRANSPORT TRANSCRIPTIONAL REGULATORY PROTEIN DCTD"/>
    <property type="match status" value="1"/>
</dbReference>
<dbReference type="PROSITE" id="PS00675">
    <property type="entry name" value="SIGMA54_INTERACT_1"/>
    <property type="match status" value="1"/>
</dbReference>
<name>I9DFW8_9FIRM</name>
<accession>I9DFW8</accession>
<dbReference type="InterPro" id="IPR058031">
    <property type="entry name" value="AAA_lid_NorR"/>
</dbReference>
<dbReference type="SMART" id="SM00091">
    <property type="entry name" value="PAS"/>
    <property type="match status" value="2"/>
</dbReference>
<dbReference type="Gene3D" id="1.10.8.60">
    <property type="match status" value="1"/>
</dbReference>
<dbReference type="Pfam" id="PF25601">
    <property type="entry name" value="AAA_lid_14"/>
    <property type="match status" value="1"/>
</dbReference>
<dbReference type="PROSITE" id="PS51350">
    <property type="entry name" value="PTS_HPR_DOM"/>
    <property type="match status" value="1"/>
</dbReference>
<proteinExistence type="predicted"/>
<evidence type="ECO:0000313" key="13">
    <source>
        <dbReference type="EMBL" id="AJQ29269.1"/>
    </source>
</evidence>
<organism evidence="13 14">
    <name type="scientific">Pelosinus fermentans JBW45</name>
    <dbReference type="NCBI Taxonomy" id="1192197"/>
    <lineage>
        <taxon>Bacteria</taxon>
        <taxon>Bacillati</taxon>
        <taxon>Bacillota</taxon>
        <taxon>Negativicutes</taxon>
        <taxon>Selenomonadales</taxon>
        <taxon>Sporomusaceae</taxon>
        <taxon>Pelosinus</taxon>
    </lineage>
</organism>
<dbReference type="SUPFAM" id="SSF52540">
    <property type="entry name" value="P-loop containing nucleoside triphosphate hydrolases"/>
    <property type="match status" value="1"/>
</dbReference>
<dbReference type="SUPFAM" id="SSF46689">
    <property type="entry name" value="Homeodomain-like"/>
    <property type="match status" value="1"/>
</dbReference>
<dbReference type="InterPro" id="IPR000014">
    <property type="entry name" value="PAS"/>
</dbReference>
<evidence type="ECO:0000256" key="5">
    <source>
        <dbReference type="ARBA" id="ARBA00023125"/>
    </source>
</evidence>
<dbReference type="InterPro" id="IPR035895">
    <property type="entry name" value="HPr-like_sf"/>
</dbReference>
<keyword evidence="9" id="KW-0175">Coiled coil</keyword>
<feature type="domain" description="PAS" evidence="11">
    <location>
        <begin position="239"/>
        <end position="292"/>
    </location>
</feature>
<keyword evidence="7" id="KW-0804">Transcription</keyword>
<evidence type="ECO:0000256" key="4">
    <source>
        <dbReference type="ARBA" id="ARBA00023015"/>
    </source>
</evidence>
<dbReference type="InterPro" id="IPR030828">
    <property type="entry name" value="HTH_TyrR"/>
</dbReference>
<dbReference type="GO" id="GO:0006355">
    <property type="term" value="P:regulation of DNA-templated transcription"/>
    <property type="evidence" value="ECO:0007669"/>
    <property type="project" value="InterPro"/>
</dbReference>
<dbReference type="InterPro" id="IPR035965">
    <property type="entry name" value="PAS-like_dom_sf"/>
</dbReference>
<dbReference type="STRING" id="1192197.JBW_03932"/>
<dbReference type="KEGG" id="pft:JBW_03932"/>
<dbReference type="Pfam" id="PF18024">
    <property type="entry name" value="HTH_50"/>
    <property type="match status" value="1"/>
</dbReference>
<feature type="domain" description="PAS" evidence="11">
    <location>
        <begin position="122"/>
        <end position="173"/>
    </location>
</feature>
<evidence type="ECO:0000259" key="11">
    <source>
        <dbReference type="PROSITE" id="PS50112"/>
    </source>
</evidence>
<dbReference type="InterPro" id="IPR013767">
    <property type="entry name" value="PAS_fold"/>
</dbReference>
<dbReference type="PROSITE" id="PS00688">
    <property type="entry name" value="SIGMA54_INTERACT_3"/>
    <property type="match status" value="1"/>
</dbReference>
<dbReference type="Pfam" id="PF00989">
    <property type="entry name" value="PAS"/>
    <property type="match status" value="2"/>
</dbReference>
<dbReference type="SMART" id="SM00382">
    <property type="entry name" value="AAA"/>
    <property type="match status" value="1"/>
</dbReference>
<dbReference type="CDD" id="cd00009">
    <property type="entry name" value="AAA"/>
    <property type="match status" value="1"/>
</dbReference>
<dbReference type="AlphaFoldDB" id="I9DFW8"/>
<dbReference type="Pfam" id="PF00381">
    <property type="entry name" value="PTS-HPr"/>
    <property type="match status" value="1"/>
</dbReference>
<dbReference type="InterPro" id="IPR025944">
    <property type="entry name" value="Sigma_54_int_dom_CS"/>
</dbReference>
<feature type="domain" description="Sigma-54 factor interaction" evidence="10">
    <location>
        <begin position="378"/>
        <end position="607"/>
    </location>
</feature>
<evidence type="ECO:0000256" key="9">
    <source>
        <dbReference type="SAM" id="Coils"/>
    </source>
</evidence>
<keyword evidence="2" id="KW-0058">Aromatic hydrocarbons catabolism</keyword>
<keyword evidence="6" id="KW-0010">Activator</keyword>
<gene>
    <name evidence="13" type="ORF">JBW_03932</name>
</gene>
<keyword evidence="3" id="KW-0067">ATP-binding</keyword>
<dbReference type="CDD" id="cd00130">
    <property type="entry name" value="PAS"/>
    <property type="match status" value="2"/>
</dbReference>
<dbReference type="PROSITE" id="PS50112">
    <property type="entry name" value="PAS"/>
    <property type="match status" value="2"/>
</dbReference>
<protein>
    <recommendedName>
        <fullName evidence="8">HTH-type transcriptional regulatory protein TyrR</fullName>
    </recommendedName>
</protein>
<feature type="coiled-coil region" evidence="9">
    <location>
        <begin position="226"/>
        <end position="253"/>
    </location>
</feature>
<evidence type="ECO:0000256" key="7">
    <source>
        <dbReference type="ARBA" id="ARBA00023163"/>
    </source>
</evidence>
<evidence type="ECO:0000256" key="2">
    <source>
        <dbReference type="ARBA" id="ARBA00022797"/>
    </source>
</evidence>
<evidence type="ECO:0000256" key="1">
    <source>
        <dbReference type="ARBA" id="ARBA00022741"/>
    </source>
</evidence>
<dbReference type="InterPro" id="IPR027417">
    <property type="entry name" value="P-loop_NTPase"/>
</dbReference>
<dbReference type="Proteomes" id="UP000005361">
    <property type="component" value="Chromosome"/>
</dbReference>
<evidence type="ECO:0000313" key="14">
    <source>
        <dbReference type="Proteomes" id="UP000005361"/>
    </source>
</evidence>
<sequence length="693" mass="77439">MTRLLTMHKEGEKLHYEKRAVIQHQKGLHTRVAAMIVQKSHALSMTYQTTLFFRYKEQENIASNSLILLCSLKIKAGDEVWVVGHGKHAAYVVNQMVEFLESDFQFDNAQIISEVDKLLQDNAFTAEQIFNSMANGLMVSDEHDVVTIFNPAAEEILGIPANAVVGKKVYDVIPNSRLHFVNKTGIPELAYRQVIGSSSTITNRTPIIIDGQIKGAVAIFEDISALEKITGELQEVKELKEQLQLILESVQDGICVVNKEGCITYVNPAYLRILNQQYAQLVGQNIQEISPNGARCSVLSSGKQVLGTISKKKNGVAVVANVNPIIVDDEVTGVVSVVKDITEVQGLMENLNHISAKAEYLEQELWRTKKPNRAFEHFIGRSGKVFDVLAMAAKAAEGSSNVLIRGESGTGKELVAEGIHYASRQEAGPFIRVNCGAIPTNLLESELFGHEKGAFTGAIRRKLGKFELADHGTIFLDEIGEMEKSMQVKLLRVLQKKEFERVGGESTIKVNVRIIAATNQDLEKMVLNGEFREDLYYRLNVIPLLLPPLRERKEDIPILVEHFLNKVSLELTRKAKGIKNDALDILLQYKWPGNVRELENMIERLVTLTEGDFIGIEHLPTYLKEKLITKNKEGSSIVNSEIILPWEEYEKRIIKLALGTYNSYNRAGKALGLTHKTIAAKAKKYGIEKTVSW</sequence>
<dbReference type="PROSITE" id="PS50045">
    <property type="entry name" value="SIGMA54_INTERACT_4"/>
    <property type="match status" value="1"/>
</dbReference>
<dbReference type="InterPro" id="IPR003593">
    <property type="entry name" value="AAA+_ATPase"/>
</dbReference>
<evidence type="ECO:0000256" key="6">
    <source>
        <dbReference type="ARBA" id="ARBA00023159"/>
    </source>
</evidence>
<keyword evidence="4" id="KW-0805">Transcription regulation</keyword>
<dbReference type="InterPro" id="IPR000032">
    <property type="entry name" value="HPr-like"/>
</dbReference>
<dbReference type="RefSeq" id="WP_007957390.1">
    <property type="nucleotide sequence ID" value="NZ_CP010978.1"/>
</dbReference>
<dbReference type="PANTHER" id="PTHR32071">
    <property type="entry name" value="TRANSCRIPTIONAL REGULATORY PROTEIN"/>
    <property type="match status" value="1"/>
</dbReference>
<dbReference type="Gene3D" id="3.30.450.20">
    <property type="entry name" value="PAS domain"/>
    <property type="match status" value="2"/>
</dbReference>
<evidence type="ECO:0000259" key="10">
    <source>
        <dbReference type="PROSITE" id="PS50045"/>
    </source>
</evidence>
<dbReference type="FunFam" id="3.40.50.300:FF:000006">
    <property type="entry name" value="DNA-binding transcriptional regulator NtrC"/>
    <property type="match status" value="1"/>
</dbReference>
<evidence type="ECO:0000259" key="12">
    <source>
        <dbReference type="PROSITE" id="PS51350"/>
    </source>
</evidence>
<dbReference type="Gene3D" id="1.10.10.60">
    <property type="entry name" value="Homeodomain-like"/>
    <property type="match status" value="1"/>
</dbReference>
<keyword evidence="1" id="KW-0547">Nucleotide-binding</keyword>
<dbReference type="Gene3D" id="3.40.50.300">
    <property type="entry name" value="P-loop containing nucleotide triphosphate hydrolases"/>
    <property type="match status" value="1"/>
</dbReference>